<comment type="function">
    <text evidence="1">Site-specific tyrosine recombinase, which acts by catalyzing the cutting and rejoining of the recombining DNA molecules.</text>
</comment>
<dbReference type="Gene3D" id="3.30.160.60">
    <property type="entry name" value="Classic Zinc Finger"/>
    <property type="match status" value="1"/>
</dbReference>
<dbReference type="InterPro" id="IPR013762">
    <property type="entry name" value="Integrase-like_cat_sf"/>
</dbReference>
<evidence type="ECO:0000256" key="5">
    <source>
        <dbReference type="ARBA" id="ARBA00023172"/>
    </source>
</evidence>
<dbReference type="PANTHER" id="PTHR30349:SF41">
    <property type="entry name" value="INTEGRASE_RECOMBINASE PROTEIN MJ0367-RELATED"/>
    <property type="match status" value="1"/>
</dbReference>
<evidence type="ECO:0000256" key="2">
    <source>
        <dbReference type="ARBA" id="ARBA00008857"/>
    </source>
</evidence>
<dbReference type="Proteomes" id="UP000184386">
    <property type="component" value="Unassembled WGS sequence"/>
</dbReference>
<evidence type="ECO:0000313" key="10">
    <source>
        <dbReference type="Proteomes" id="UP000184386"/>
    </source>
</evidence>
<dbReference type="GO" id="GO:0006310">
    <property type="term" value="P:DNA recombination"/>
    <property type="evidence" value="ECO:0007669"/>
    <property type="project" value="UniProtKB-KW"/>
</dbReference>
<dbReference type="Pfam" id="PF14659">
    <property type="entry name" value="Phage_int_SAM_3"/>
    <property type="match status" value="1"/>
</dbReference>
<evidence type="ECO:0000313" key="9">
    <source>
        <dbReference type="EMBL" id="SHJ57091.1"/>
    </source>
</evidence>
<evidence type="ECO:0000256" key="1">
    <source>
        <dbReference type="ARBA" id="ARBA00003283"/>
    </source>
</evidence>
<evidence type="ECO:0000259" key="7">
    <source>
        <dbReference type="PROSITE" id="PS51898"/>
    </source>
</evidence>
<comment type="similarity">
    <text evidence="2">Belongs to the 'phage' integrase family.</text>
</comment>
<evidence type="ECO:0000259" key="8">
    <source>
        <dbReference type="PROSITE" id="PS51900"/>
    </source>
</evidence>
<dbReference type="Gene3D" id="1.10.150.130">
    <property type="match status" value="1"/>
</dbReference>
<sequence length="433" mass="50102">MGKDLKGKELGDGICQRKDGRYVARFTDRFGKRPEFKDFDLSKVKEQYKKAVAENELKLNVAEENTILSEWYQTWMRLYKGDDVICANTRRHYNTVFNKHIEPTLGNRKLKDIKQIHILDLIKNLADNGYLYETKNKVRILMLDMYDKAMRSDLANKNPARGIDLDKGKTPEPRALTQEEQNIFFECCKGTFYDNLFIVAVSTGLRPGEVCGLTPDDIDFKAKTIDVNKTLLYQKLEGDEQKEFHFDPPKTKSSYRKVPMTERCIQALKRQMAQRSVINSRSTAKPVKGFENLIFTTRWGTPINSQIYSDAIDKVLEEINLTRDTLEQITHFSGHCFRHTFATRCFEAGVKPKTVQAYLGHASLKMTMDLYTHLFEDHSVKEMEKLSNIMDETFNDTADLYESECEDLVDAEETKEVSDNSMKDNVVYFKAAR</sequence>
<feature type="domain" description="Tyr recombinase" evidence="7">
    <location>
        <begin position="171"/>
        <end position="384"/>
    </location>
</feature>
<feature type="domain" description="Core-binding (CB)" evidence="8">
    <location>
        <begin position="66"/>
        <end position="150"/>
    </location>
</feature>
<evidence type="ECO:0000256" key="3">
    <source>
        <dbReference type="ARBA" id="ARBA00022908"/>
    </source>
</evidence>
<dbReference type="InterPro" id="IPR044068">
    <property type="entry name" value="CB"/>
</dbReference>
<dbReference type="GO" id="GO:0003677">
    <property type="term" value="F:DNA binding"/>
    <property type="evidence" value="ECO:0007669"/>
    <property type="project" value="UniProtKB-UniRule"/>
</dbReference>
<reference evidence="9 10" key="1">
    <citation type="submission" date="2016-11" db="EMBL/GenBank/DDBJ databases">
        <authorList>
            <person name="Jaros S."/>
            <person name="Januszkiewicz K."/>
            <person name="Wedrychowicz H."/>
        </authorList>
    </citation>
    <scope>NUCLEOTIDE SEQUENCE [LARGE SCALE GENOMIC DNA]</scope>
    <source>
        <strain evidence="9 10">DSM 15929</strain>
    </source>
</reference>
<dbReference type="InterPro" id="IPR010998">
    <property type="entry name" value="Integrase_recombinase_N"/>
</dbReference>
<dbReference type="Pfam" id="PF00589">
    <property type="entry name" value="Phage_integrase"/>
    <property type="match status" value="1"/>
</dbReference>
<dbReference type="GO" id="GO:0015074">
    <property type="term" value="P:DNA integration"/>
    <property type="evidence" value="ECO:0007669"/>
    <property type="project" value="UniProtKB-KW"/>
</dbReference>
<organism evidence="9 10">
    <name type="scientific">Anaerocolumna jejuensis DSM 15929</name>
    <dbReference type="NCBI Taxonomy" id="1121322"/>
    <lineage>
        <taxon>Bacteria</taxon>
        <taxon>Bacillati</taxon>
        <taxon>Bacillota</taxon>
        <taxon>Clostridia</taxon>
        <taxon>Lachnospirales</taxon>
        <taxon>Lachnospiraceae</taxon>
        <taxon>Anaerocolumna</taxon>
    </lineage>
</organism>
<dbReference type="InterPro" id="IPR050090">
    <property type="entry name" value="Tyrosine_recombinase_XerCD"/>
</dbReference>
<dbReference type="OrthoDB" id="111144at2"/>
<dbReference type="InterPro" id="IPR011010">
    <property type="entry name" value="DNA_brk_join_enz"/>
</dbReference>
<dbReference type="CDD" id="cd01189">
    <property type="entry name" value="INT_ICEBs1_C_like"/>
    <property type="match status" value="1"/>
</dbReference>
<gene>
    <name evidence="9" type="ORF">SAMN02745136_00416</name>
</gene>
<dbReference type="AlphaFoldDB" id="A0A1M6KDS4"/>
<keyword evidence="3" id="KW-0229">DNA integration</keyword>
<keyword evidence="4 6" id="KW-0238">DNA-binding</keyword>
<protein>
    <submittedName>
        <fullName evidence="9">Site-specific recombinase XerD</fullName>
    </submittedName>
</protein>
<dbReference type="EMBL" id="FRAC01000006">
    <property type="protein sequence ID" value="SHJ57091.1"/>
    <property type="molecule type" value="Genomic_DNA"/>
</dbReference>
<dbReference type="InterPro" id="IPR002104">
    <property type="entry name" value="Integrase_catalytic"/>
</dbReference>
<dbReference type="PROSITE" id="PS51898">
    <property type="entry name" value="TYR_RECOMBINASE"/>
    <property type="match status" value="1"/>
</dbReference>
<dbReference type="Gene3D" id="1.10.443.10">
    <property type="entry name" value="Intergrase catalytic core"/>
    <property type="match status" value="1"/>
</dbReference>
<name>A0A1M6KDS4_9FIRM</name>
<evidence type="ECO:0000256" key="6">
    <source>
        <dbReference type="PROSITE-ProRule" id="PRU01248"/>
    </source>
</evidence>
<keyword evidence="10" id="KW-1185">Reference proteome</keyword>
<dbReference type="InterPro" id="IPR004107">
    <property type="entry name" value="Integrase_SAM-like_N"/>
</dbReference>
<dbReference type="STRING" id="1121322.SAMN02745136_00416"/>
<dbReference type="PROSITE" id="PS51900">
    <property type="entry name" value="CB"/>
    <property type="match status" value="1"/>
</dbReference>
<dbReference type="PANTHER" id="PTHR30349">
    <property type="entry name" value="PHAGE INTEGRASE-RELATED"/>
    <property type="match status" value="1"/>
</dbReference>
<dbReference type="SUPFAM" id="SSF56349">
    <property type="entry name" value="DNA breaking-rejoining enzymes"/>
    <property type="match status" value="1"/>
</dbReference>
<accession>A0A1M6KDS4</accession>
<proteinExistence type="inferred from homology"/>
<keyword evidence="5" id="KW-0233">DNA recombination</keyword>
<dbReference type="RefSeq" id="WP_073272431.1">
    <property type="nucleotide sequence ID" value="NZ_FRAC01000006.1"/>
</dbReference>
<evidence type="ECO:0000256" key="4">
    <source>
        <dbReference type="ARBA" id="ARBA00023125"/>
    </source>
</evidence>